<accession>A0ABM1AZJ6</accession>
<reference evidence="5" key="1">
    <citation type="submission" date="2025-08" db="UniProtKB">
        <authorList>
            <consortium name="RefSeq"/>
        </authorList>
    </citation>
    <scope>IDENTIFICATION</scope>
    <source>
        <tissue evidence="5">Muscle</tissue>
    </source>
</reference>
<sequence length="264" mass="28099">MKNFIFHQVNMASAKLLSGHLALVTGGGSEIGKAVCQALACEGAKIVIADKNENAAKLTLQSLPQGEENVYIMEVVDVSQSHSVTNLFTSINQRLSQVPDIVVNSAGIAHDGLMNEMTEQMFDDVLNVNLKGTFLITQAACRLMISEKIKNGSIVNISSIIGKVGNIGQCNYAASKAGVVGLTKSVAKEMARHGIRCNAIMPGFIDTPVGVTIPEKVMSHFKKLTPLARCGKPEDVAEACLFLASSKSKYITGEVIEVTGGLFM</sequence>
<dbReference type="InterPro" id="IPR020904">
    <property type="entry name" value="Sc_DH/Rdtase_CS"/>
</dbReference>
<evidence type="ECO:0000256" key="2">
    <source>
        <dbReference type="ARBA" id="ARBA00006484"/>
    </source>
</evidence>
<evidence type="ECO:0000313" key="4">
    <source>
        <dbReference type="Proteomes" id="UP000694941"/>
    </source>
</evidence>
<dbReference type="InterPro" id="IPR036291">
    <property type="entry name" value="NAD(P)-bd_dom_sf"/>
</dbReference>
<proteinExistence type="inferred from homology"/>
<dbReference type="PRINTS" id="PR00081">
    <property type="entry name" value="GDHRDH"/>
</dbReference>
<protein>
    <submittedName>
        <fullName evidence="5">Estradiol 17-beta-dehydrogenase 8-like isoform X1</fullName>
    </submittedName>
</protein>
<evidence type="ECO:0000256" key="3">
    <source>
        <dbReference type="ARBA" id="ARBA00023002"/>
    </source>
</evidence>
<dbReference type="RefSeq" id="XP_013771726.1">
    <property type="nucleotide sequence ID" value="XM_013916272.2"/>
</dbReference>
<dbReference type="Pfam" id="PF13561">
    <property type="entry name" value="adh_short_C2"/>
    <property type="match status" value="1"/>
</dbReference>
<dbReference type="Gene3D" id="3.40.50.720">
    <property type="entry name" value="NAD(P)-binding Rossmann-like Domain"/>
    <property type="match status" value="1"/>
</dbReference>
<dbReference type="InterPro" id="IPR002347">
    <property type="entry name" value="SDR_fam"/>
</dbReference>
<dbReference type="PANTHER" id="PTHR42760:SF83">
    <property type="entry name" value="(3R)-3-HYDROXYACYL-COA DEHYDROGENASE"/>
    <property type="match status" value="1"/>
</dbReference>
<dbReference type="SUPFAM" id="SSF51735">
    <property type="entry name" value="NAD(P)-binding Rossmann-fold domains"/>
    <property type="match status" value="1"/>
</dbReference>
<organism evidence="4 5">
    <name type="scientific">Limulus polyphemus</name>
    <name type="common">Atlantic horseshoe crab</name>
    <dbReference type="NCBI Taxonomy" id="6850"/>
    <lineage>
        <taxon>Eukaryota</taxon>
        <taxon>Metazoa</taxon>
        <taxon>Ecdysozoa</taxon>
        <taxon>Arthropoda</taxon>
        <taxon>Chelicerata</taxon>
        <taxon>Merostomata</taxon>
        <taxon>Xiphosura</taxon>
        <taxon>Limulidae</taxon>
        <taxon>Limulus</taxon>
    </lineage>
</organism>
<dbReference type="Proteomes" id="UP000694941">
    <property type="component" value="Unplaced"/>
</dbReference>
<evidence type="ECO:0000256" key="1">
    <source>
        <dbReference type="ARBA" id="ARBA00005194"/>
    </source>
</evidence>
<dbReference type="NCBIfam" id="NF009466">
    <property type="entry name" value="PRK12826.1-2"/>
    <property type="match status" value="1"/>
</dbReference>
<dbReference type="PANTHER" id="PTHR42760">
    <property type="entry name" value="SHORT-CHAIN DEHYDROGENASES/REDUCTASES FAMILY MEMBER"/>
    <property type="match status" value="1"/>
</dbReference>
<gene>
    <name evidence="5" type="primary">LOC106456866</name>
</gene>
<keyword evidence="4" id="KW-1185">Reference proteome</keyword>
<keyword evidence="3" id="KW-0560">Oxidoreductase</keyword>
<name>A0ABM1AZJ6_LIMPO</name>
<comment type="similarity">
    <text evidence="2">Belongs to the short-chain dehydrogenases/reductases (SDR) family.</text>
</comment>
<comment type="pathway">
    <text evidence="1">Lipid metabolism; fatty acid biosynthesis.</text>
</comment>
<dbReference type="GeneID" id="106456866"/>
<dbReference type="PRINTS" id="PR00080">
    <property type="entry name" value="SDRFAMILY"/>
</dbReference>
<dbReference type="PROSITE" id="PS00061">
    <property type="entry name" value="ADH_SHORT"/>
    <property type="match status" value="1"/>
</dbReference>
<evidence type="ECO:0000313" key="5">
    <source>
        <dbReference type="RefSeq" id="XP_013771726.1"/>
    </source>
</evidence>